<dbReference type="InterPro" id="IPR014922">
    <property type="entry name" value="YdhG-like"/>
</dbReference>
<name>A0A9E8NCR0_9BACT</name>
<keyword evidence="3" id="KW-1185">Reference proteome</keyword>
<proteinExistence type="predicted"/>
<evidence type="ECO:0000313" key="2">
    <source>
        <dbReference type="EMBL" id="WAC11967.1"/>
    </source>
</evidence>
<dbReference type="Gene3D" id="3.90.1150.200">
    <property type="match status" value="1"/>
</dbReference>
<dbReference type="EMBL" id="CP112998">
    <property type="protein sequence ID" value="WAC11967.1"/>
    <property type="molecule type" value="Genomic_DNA"/>
</dbReference>
<organism evidence="2 3">
    <name type="scientific">Dyadobacter pollutisoli</name>
    <dbReference type="NCBI Taxonomy" id="2910158"/>
    <lineage>
        <taxon>Bacteria</taxon>
        <taxon>Pseudomonadati</taxon>
        <taxon>Bacteroidota</taxon>
        <taxon>Cytophagia</taxon>
        <taxon>Cytophagales</taxon>
        <taxon>Spirosomataceae</taxon>
        <taxon>Dyadobacter</taxon>
    </lineage>
</organism>
<dbReference type="KEGG" id="dpf:ON006_30090"/>
<evidence type="ECO:0000259" key="1">
    <source>
        <dbReference type="Pfam" id="PF08818"/>
    </source>
</evidence>
<dbReference type="Pfam" id="PF08818">
    <property type="entry name" value="DUF1801"/>
    <property type="match status" value="1"/>
</dbReference>
<accession>A0A9E8NCR0</accession>
<reference evidence="2" key="1">
    <citation type="submission" date="2022-11" db="EMBL/GenBank/DDBJ databases">
        <title>Dyadobacter pollutisoli sp. nov., isolated from plastic dumped soil.</title>
        <authorList>
            <person name="Kim J.M."/>
            <person name="Kim K.R."/>
            <person name="Lee J.K."/>
            <person name="Hao L."/>
            <person name="Jeon C.O."/>
        </authorList>
    </citation>
    <scope>NUCLEOTIDE SEQUENCE</scope>
    <source>
        <strain evidence="2">U1</strain>
    </source>
</reference>
<gene>
    <name evidence="2" type="ORF">ON006_30090</name>
</gene>
<dbReference type="Proteomes" id="UP001164653">
    <property type="component" value="Chromosome"/>
</dbReference>
<protein>
    <submittedName>
        <fullName evidence="2">YdeI/OmpD-associated family protein</fullName>
    </submittedName>
</protein>
<dbReference type="SUPFAM" id="SSF159888">
    <property type="entry name" value="YdhG-like"/>
    <property type="match status" value="1"/>
</dbReference>
<sequence>MNHTDPRIDTYILKSADFAIPILTYLREIVHTTCPEATETMKWSFPHFEYKGSILCSMASFKQHCAFGFWLGSKLTDPHNLLASGDEKTSMGQLGRITSLDDLPKENYLIGFIREAMQLIDSGVKQTKEPKPATNKELVVPEYFAEALQSNADALKTFTNFSYSQKKEYVEWITDAKSEATRDKRMETALEWLAEGKIRNWKYVR</sequence>
<dbReference type="RefSeq" id="WP_244822165.1">
    <property type="nucleotide sequence ID" value="NZ_CP112998.1"/>
</dbReference>
<dbReference type="AlphaFoldDB" id="A0A9E8NCR0"/>
<evidence type="ECO:0000313" key="3">
    <source>
        <dbReference type="Proteomes" id="UP001164653"/>
    </source>
</evidence>
<feature type="domain" description="YdhG-like" evidence="1">
    <location>
        <begin position="22"/>
        <end position="117"/>
    </location>
</feature>
<dbReference type="Pfam" id="PF13376">
    <property type="entry name" value="OmdA"/>
    <property type="match status" value="1"/>
</dbReference>